<evidence type="ECO:0000259" key="2">
    <source>
        <dbReference type="Pfam" id="PF18186"/>
    </source>
</evidence>
<name>A0A5J4RVV4_9ZZZZ</name>
<evidence type="ECO:0000256" key="1">
    <source>
        <dbReference type="SAM" id="Phobius"/>
    </source>
</evidence>
<comment type="caution">
    <text evidence="3">The sequence shown here is derived from an EMBL/GenBank/DDBJ whole genome shotgun (WGS) entry which is preliminary data.</text>
</comment>
<reference evidence="3" key="1">
    <citation type="submission" date="2019-03" db="EMBL/GenBank/DDBJ databases">
        <title>Single cell metagenomics reveals metabolic interactions within the superorganism composed of flagellate Streblomastix strix and complex community of Bacteroidetes bacteria on its surface.</title>
        <authorList>
            <person name="Treitli S.C."/>
            <person name="Kolisko M."/>
            <person name="Husnik F."/>
            <person name="Keeling P."/>
            <person name="Hampl V."/>
        </authorList>
    </citation>
    <scope>NUCLEOTIDE SEQUENCE</scope>
    <source>
        <strain evidence="3">STM</strain>
    </source>
</reference>
<keyword evidence="1" id="KW-0472">Membrane</keyword>
<feature type="transmembrane region" description="Helical" evidence="1">
    <location>
        <begin position="73"/>
        <end position="91"/>
    </location>
</feature>
<proteinExistence type="predicted"/>
<dbReference type="AlphaFoldDB" id="A0A5J4RVV4"/>
<feature type="domain" description="SMODS and SLOG-associating 2TM effector" evidence="2">
    <location>
        <begin position="16"/>
        <end position="180"/>
    </location>
</feature>
<organism evidence="3">
    <name type="scientific">termite gut metagenome</name>
    <dbReference type="NCBI Taxonomy" id="433724"/>
    <lineage>
        <taxon>unclassified sequences</taxon>
        <taxon>metagenomes</taxon>
        <taxon>organismal metagenomes</taxon>
    </lineage>
</organism>
<dbReference type="Pfam" id="PF18186">
    <property type="entry name" value="SLATT_4"/>
    <property type="match status" value="1"/>
</dbReference>
<feature type="transmembrane region" description="Helical" evidence="1">
    <location>
        <begin position="50"/>
        <end position="67"/>
    </location>
</feature>
<dbReference type="NCBIfam" id="NF033632">
    <property type="entry name" value="SLATT_4"/>
    <property type="match status" value="1"/>
</dbReference>
<accession>A0A5J4RVV4</accession>
<dbReference type="InterPro" id="IPR040811">
    <property type="entry name" value="SLATT_4"/>
</dbReference>
<dbReference type="EMBL" id="SNRY01000678">
    <property type="protein sequence ID" value="KAA6337678.1"/>
    <property type="molecule type" value="Genomic_DNA"/>
</dbReference>
<protein>
    <recommendedName>
        <fullName evidence="2">SMODS and SLOG-associating 2TM effector domain-containing protein</fullName>
    </recommendedName>
</protein>
<sequence>MDQNSQSDKKAQMDILESQIREIFGRVVYSHKTQEKCADIVLILHKRLKLLLIVISALVTTSFFIKIFGENQWSLIVGVILSTILLGLNTYTKDYDLGEIAQKHTNAANDLWDIRECFLSLLTDMKAGLLSVNQIVARRDELQNRLYNTYSGSPRTNYKAYKEASKALQVNEELTFSDEEINSFLPQELHKL</sequence>
<keyword evidence="1" id="KW-1133">Transmembrane helix</keyword>
<gene>
    <name evidence="3" type="ORF">EZS27_014250</name>
</gene>
<keyword evidence="1" id="KW-0812">Transmembrane</keyword>
<evidence type="ECO:0000313" key="3">
    <source>
        <dbReference type="EMBL" id="KAA6337678.1"/>
    </source>
</evidence>